<reference evidence="2" key="1">
    <citation type="submission" date="2022-12" db="EMBL/GenBank/DDBJ databases">
        <title>Chromosome-Level Genome Assembly of Japanese Cedar (Cryptomeriajaponica D. Don).</title>
        <authorList>
            <person name="Fujino T."/>
            <person name="Yamaguchi K."/>
            <person name="Yokoyama T."/>
            <person name="Hamanaka T."/>
            <person name="Harazono Y."/>
            <person name="Kamada H."/>
            <person name="Kobayashi W."/>
            <person name="Ujino-Ihara T."/>
            <person name="Uchiyama K."/>
            <person name="Matsumoto A."/>
            <person name="Izuno A."/>
            <person name="Tsumura Y."/>
            <person name="Toyoda A."/>
            <person name="Shigenobu S."/>
            <person name="Moriguchi Y."/>
            <person name="Ueno S."/>
            <person name="Kasahara M."/>
        </authorList>
    </citation>
    <scope>NUCLEOTIDE SEQUENCE</scope>
</reference>
<dbReference type="InterPro" id="IPR036322">
    <property type="entry name" value="WD40_repeat_dom_sf"/>
</dbReference>
<gene>
    <name evidence="2" type="ORF">SUGI_1515930</name>
</gene>
<dbReference type="PANTHER" id="PTHR14593">
    <property type="entry name" value="WD REPEAT-CONTAINING PROTEIN 11"/>
    <property type="match status" value="1"/>
</dbReference>
<dbReference type="InterPro" id="IPR015943">
    <property type="entry name" value="WD40/YVTN_repeat-like_dom_sf"/>
</dbReference>
<feature type="region of interest" description="Disordered" evidence="1">
    <location>
        <begin position="1"/>
        <end position="21"/>
    </location>
</feature>
<dbReference type="GO" id="GO:0005737">
    <property type="term" value="C:cytoplasm"/>
    <property type="evidence" value="ECO:0007669"/>
    <property type="project" value="TreeGrafter"/>
</dbReference>
<accession>A0AAD3NTT8</accession>
<sequence length="129" mass="14118">MNRSASAPRIGGQSSDKGAILTPQPTVTSITCRSIVAKSSPKILRMGPPATIRNWKFHKPLLAVGNASGVVQIFNLDSGKLYRELSVHSYSVCGIEWVGLNAFISYAVSESFQGNDTNWETACDRIRYR</sequence>
<dbReference type="AlphaFoldDB" id="A0AAD3NTT8"/>
<protein>
    <submittedName>
        <fullName evidence="2">Uncharacterized protein</fullName>
    </submittedName>
</protein>
<evidence type="ECO:0000256" key="1">
    <source>
        <dbReference type="SAM" id="MobiDB-lite"/>
    </source>
</evidence>
<dbReference type="InterPro" id="IPR039694">
    <property type="entry name" value="WDR11"/>
</dbReference>
<evidence type="ECO:0000313" key="2">
    <source>
        <dbReference type="EMBL" id="GLJ59616.1"/>
    </source>
</evidence>
<name>A0AAD3NTT8_CRYJA</name>
<dbReference type="EMBL" id="BSEH01001127">
    <property type="protein sequence ID" value="GLJ59616.1"/>
    <property type="molecule type" value="Genomic_DNA"/>
</dbReference>
<keyword evidence="3" id="KW-1185">Reference proteome</keyword>
<comment type="caution">
    <text evidence="2">The sequence shown here is derived from an EMBL/GenBank/DDBJ whole genome shotgun (WGS) entry which is preliminary data.</text>
</comment>
<dbReference type="PANTHER" id="PTHR14593:SF5">
    <property type="entry name" value="WD REPEAT-CONTAINING PROTEIN 11"/>
    <property type="match status" value="1"/>
</dbReference>
<dbReference type="Proteomes" id="UP001234787">
    <property type="component" value="Unassembled WGS sequence"/>
</dbReference>
<evidence type="ECO:0000313" key="3">
    <source>
        <dbReference type="Proteomes" id="UP001234787"/>
    </source>
</evidence>
<dbReference type="Gene3D" id="2.130.10.10">
    <property type="entry name" value="YVTN repeat-like/Quinoprotein amine dehydrogenase"/>
    <property type="match status" value="1"/>
</dbReference>
<dbReference type="SUPFAM" id="SSF50978">
    <property type="entry name" value="WD40 repeat-like"/>
    <property type="match status" value="1"/>
</dbReference>
<proteinExistence type="predicted"/>
<organism evidence="2 3">
    <name type="scientific">Cryptomeria japonica</name>
    <name type="common">Japanese cedar</name>
    <name type="synonym">Cupressus japonica</name>
    <dbReference type="NCBI Taxonomy" id="3369"/>
    <lineage>
        <taxon>Eukaryota</taxon>
        <taxon>Viridiplantae</taxon>
        <taxon>Streptophyta</taxon>
        <taxon>Embryophyta</taxon>
        <taxon>Tracheophyta</taxon>
        <taxon>Spermatophyta</taxon>
        <taxon>Pinopsida</taxon>
        <taxon>Pinidae</taxon>
        <taxon>Conifers II</taxon>
        <taxon>Cupressales</taxon>
        <taxon>Cupressaceae</taxon>
        <taxon>Cryptomeria</taxon>
    </lineage>
</organism>